<name>A0A2P7AUW8_9HYPH</name>
<accession>A0A2P7AUW8</accession>
<dbReference type="OrthoDB" id="8117486at2"/>
<dbReference type="Proteomes" id="UP000241158">
    <property type="component" value="Unassembled WGS sequence"/>
</dbReference>
<keyword evidence="2" id="KW-1185">Reference proteome</keyword>
<evidence type="ECO:0008006" key="3">
    <source>
        <dbReference type="Google" id="ProtNLM"/>
    </source>
</evidence>
<organism evidence="1 2">
    <name type="scientific">Phyllobacterium endophyticum</name>
    <dbReference type="NCBI Taxonomy" id="1149773"/>
    <lineage>
        <taxon>Bacteria</taxon>
        <taxon>Pseudomonadati</taxon>
        <taxon>Pseudomonadota</taxon>
        <taxon>Alphaproteobacteria</taxon>
        <taxon>Hyphomicrobiales</taxon>
        <taxon>Phyllobacteriaceae</taxon>
        <taxon>Phyllobacterium</taxon>
    </lineage>
</organism>
<reference evidence="2" key="1">
    <citation type="submission" date="2017-11" db="EMBL/GenBank/DDBJ databases">
        <authorList>
            <person name="Kuznetsova I."/>
            <person name="Sazanova A."/>
            <person name="Chirak E."/>
            <person name="Safronova V."/>
            <person name="Willems A."/>
        </authorList>
    </citation>
    <scope>NUCLEOTIDE SEQUENCE [LARGE SCALE GENOMIC DNA]</scope>
    <source>
        <strain evidence="2">PEPV15</strain>
    </source>
</reference>
<proteinExistence type="predicted"/>
<dbReference type="EMBL" id="PGGN01000002">
    <property type="protein sequence ID" value="PSH58022.1"/>
    <property type="molecule type" value="Genomic_DNA"/>
</dbReference>
<dbReference type="AlphaFoldDB" id="A0A2P7AUW8"/>
<evidence type="ECO:0000313" key="1">
    <source>
        <dbReference type="EMBL" id="PSH58022.1"/>
    </source>
</evidence>
<gene>
    <name evidence="1" type="ORF">CU100_10165</name>
</gene>
<evidence type="ECO:0000313" key="2">
    <source>
        <dbReference type="Proteomes" id="UP000241158"/>
    </source>
</evidence>
<protein>
    <recommendedName>
        <fullName evidence="3">RiboL-PSP-HEPN domain-containing protein</fullName>
    </recommendedName>
</protein>
<comment type="caution">
    <text evidence="1">The sequence shown here is derived from an EMBL/GenBank/DDBJ whole genome shotgun (WGS) entry which is preliminary data.</text>
</comment>
<dbReference type="RefSeq" id="WP_106716467.1">
    <property type="nucleotide sequence ID" value="NZ_JACHXT010000001.1"/>
</dbReference>
<sequence>MLDNSENGKETPKFTTGYNEEFSNIDLLLKNSKSSKLGVDIFCLSWIKAERQMRKLFMCLAYQSDLISALDSPTEKTLMEDHLRSARVYLGGFRVGIEDLSGLTLQALVGPNYNNLNRAIENGKTLRDKVFHGQISDSRYDTQQLINLADEIRQWCQNLAVSAHEQIGYDGFEDKALRKLNKVAFNDLSSRKVGDLEGFKNYLRGLKDYR</sequence>